<gene>
    <name evidence="3" type="ORF">GCM10008986_31860</name>
</gene>
<organism evidence="3 4">
    <name type="scientific">Salinibacillus aidingensis</name>
    <dbReference type="NCBI Taxonomy" id="237684"/>
    <lineage>
        <taxon>Bacteria</taxon>
        <taxon>Bacillati</taxon>
        <taxon>Bacillota</taxon>
        <taxon>Bacilli</taxon>
        <taxon>Bacillales</taxon>
        <taxon>Bacillaceae</taxon>
        <taxon>Salinibacillus</taxon>
    </lineage>
</organism>
<dbReference type="Pfam" id="PF07435">
    <property type="entry name" value="YycH"/>
    <property type="match status" value="1"/>
</dbReference>
<evidence type="ECO:0000313" key="3">
    <source>
        <dbReference type="EMBL" id="GAA0501932.1"/>
    </source>
</evidence>
<dbReference type="CDD" id="cd15787">
    <property type="entry name" value="YycH_N"/>
    <property type="match status" value="1"/>
</dbReference>
<keyword evidence="1" id="KW-0812">Transmembrane</keyword>
<evidence type="ECO:0000259" key="2">
    <source>
        <dbReference type="Pfam" id="PF07435"/>
    </source>
</evidence>
<comment type="caution">
    <text evidence="3">The sequence shown here is derived from an EMBL/GenBank/DDBJ whole genome shotgun (WGS) entry which is preliminary data.</text>
</comment>
<sequence length="443" mass="50508">MNLESIKSGILAILVVVSMVLTLSIWNYSNYEEINEATTKQISINGKDAELNEVILPSQMVFHQQNQSYQLKNRTDQLNFYQDIQEWNVSLSNQVANAQDPGASYVEMIYPVEIPLNLLPNLMQFPEENRNASLPDWAFNQLVLIPNHDSDSITLSFRSTQHEQTFNAEVQNPESYTALVNHTQSEDALSELVAYELNDRVIYLPENETVLSKQTYTTSSIAVAPLINNLFPVTSYVRETSGGRYIDGSRMLEEYQVFPNQKYMRFVNPKSEEQSQAGAGFSREELITEANLFINNHDGWTQDYMLTNAEINSEHSTVTFDMLFNGYPVVSKLGHIEQRWINRELNTYIRPLMRLSTPLGSETVTLRSGEDIIYLLEEAEGPLTVPKKTIEDIQMVYTMSNEEEGYSSDIITLEPAWFMKSNGRWMPVPENGDMLNVQGGSRS</sequence>
<accession>A0ABP3LJ40</accession>
<proteinExistence type="predicted"/>
<evidence type="ECO:0000256" key="1">
    <source>
        <dbReference type="SAM" id="Phobius"/>
    </source>
</evidence>
<dbReference type="EMBL" id="BAAADO010000008">
    <property type="protein sequence ID" value="GAA0501932.1"/>
    <property type="molecule type" value="Genomic_DNA"/>
</dbReference>
<dbReference type="Proteomes" id="UP001500880">
    <property type="component" value="Unassembled WGS sequence"/>
</dbReference>
<keyword evidence="1" id="KW-1133">Transmembrane helix</keyword>
<feature type="domain" description="Regulatory protein YycH" evidence="2">
    <location>
        <begin position="4"/>
        <end position="429"/>
    </location>
</feature>
<dbReference type="Gene3D" id="3.30.310.160">
    <property type="entry name" value="YycH protein, domain 2"/>
    <property type="match status" value="1"/>
</dbReference>
<reference evidence="4" key="1">
    <citation type="journal article" date="2019" name="Int. J. Syst. Evol. Microbiol.">
        <title>The Global Catalogue of Microorganisms (GCM) 10K type strain sequencing project: providing services to taxonomists for standard genome sequencing and annotation.</title>
        <authorList>
            <consortium name="The Broad Institute Genomics Platform"/>
            <consortium name="The Broad Institute Genome Sequencing Center for Infectious Disease"/>
            <person name="Wu L."/>
            <person name="Ma J."/>
        </authorList>
    </citation>
    <scope>NUCLEOTIDE SEQUENCE [LARGE SCALE GENOMIC DNA]</scope>
    <source>
        <strain evidence="4">JCM 12389</strain>
    </source>
</reference>
<keyword evidence="1" id="KW-0472">Membrane</keyword>
<dbReference type="InterPro" id="IPR009996">
    <property type="entry name" value="YycH"/>
</dbReference>
<dbReference type="RefSeq" id="WP_343843252.1">
    <property type="nucleotide sequence ID" value="NZ_BAAADO010000008.1"/>
</dbReference>
<name>A0ABP3LJ40_9BACI</name>
<protein>
    <recommendedName>
        <fullName evidence="2">Regulatory protein YycH domain-containing protein</fullName>
    </recommendedName>
</protein>
<dbReference type="InterPro" id="IPR042274">
    <property type="entry name" value="YycH/YycI_2"/>
</dbReference>
<keyword evidence="4" id="KW-1185">Reference proteome</keyword>
<evidence type="ECO:0000313" key="4">
    <source>
        <dbReference type="Proteomes" id="UP001500880"/>
    </source>
</evidence>
<feature type="transmembrane region" description="Helical" evidence="1">
    <location>
        <begin position="9"/>
        <end position="28"/>
    </location>
</feature>